<dbReference type="UniPathway" id="UPA00139">
    <property type="reaction ID" value="UER00337"/>
</dbReference>
<dbReference type="CDD" id="cd04904">
    <property type="entry name" value="ACT_AAAH"/>
    <property type="match status" value="1"/>
</dbReference>
<evidence type="ECO:0000313" key="17">
    <source>
        <dbReference type="Proteomes" id="UP000015104"/>
    </source>
</evidence>
<dbReference type="InterPro" id="IPR019774">
    <property type="entry name" value="Aromatic-AA_hydroxylase_C"/>
</dbReference>
<dbReference type="PANTHER" id="PTHR11473">
    <property type="entry name" value="AROMATIC AMINO ACID HYDROXYLASE"/>
    <property type="match status" value="1"/>
</dbReference>
<protein>
    <recommendedName>
        <fullName evidence="5">phenylalanine 4-monooxygenase</fullName>
        <ecNumber evidence="5">1.14.16.1</ecNumber>
    </recommendedName>
    <alternativeName>
        <fullName evidence="11">Phe-4-monooxygenase</fullName>
    </alternativeName>
</protein>
<keyword evidence="6 12" id="KW-0479">Metal-binding</keyword>
<reference evidence="17" key="1">
    <citation type="submission" date="2011-08" db="EMBL/GenBank/DDBJ databases">
        <authorList>
            <person name="Rombauts S."/>
        </authorList>
    </citation>
    <scope>NUCLEOTIDE SEQUENCE</scope>
    <source>
        <strain evidence="17">London</strain>
    </source>
</reference>
<dbReference type="InterPro" id="IPR005961">
    <property type="entry name" value="Phe-4-hydroxylase_tetra"/>
</dbReference>
<dbReference type="PROSITE" id="PS51671">
    <property type="entry name" value="ACT"/>
    <property type="match status" value="1"/>
</dbReference>
<dbReference type="PRINTS" id="PR00372">
    <property type="entry name" value="FYWHYDRXLASE"/>
</dbReference>
<keyword evidence="9" id="KW-0503">Monooxygenase</keyword>
<dbReference type="AlphaFoldDB" id="T1K2B2"/>
<evidence type="ECO:0000256" key="10">
    <source>
        <dbReference type="ARBA" id="ARBA00023232"/>
    </source>
</evidence>
<feature type="binding site" evidence="12">
    <location>
        <position position="321"/>
    </location>
    <ligand>
        <name>Fe cation</name>
        <dbReference type="ChEBI" id="CHEBI:24875"/>
    </ligand>
</feature>
<evidence type="ECO:0000256" key="2">
    <source>
        <dbReference type="ARBA" id="ARBA00001954"/>
    </source>
</evidence>
<dbReference type="GO" id="GO:0004505">
    <property type="term" value="F:phenylalanine 4-monooxygenase activity"/>
    <property type="evidence" value="ECO:0007669"/>
    <property type="project" value="UniProtKB-EC"/>
</dbReference>
<dbReference type="Pfam" id="PF00351">
    <property type="entry name" value="Biopterin_H"/>
    <property type="match status" value="1"/>
</dbReference>
<dbReference type="GO" id="GO:0048066">
    <property type="term" value="P:developmental pigmentation"/>
    <property type="evidence" value="ECO:0007669"/>
    <property type="project" value="UniProtKB-ARBA"/>
</dbReference>
<evidence type="ECO:0000256" key="13">
    <source>
        <dbReference type="PIRSR" id="PIRSR601273-2"/>
    </source>
</evidence>
<evidence type="ECO:0000256" key="1">
    <source>
        <dbReference type="ARBA" id="ARBA00001060"/>
    </source>
</evidence>
<dbReference type="eggNOG" id="KOG3820">
    <property type="taxonomic scope" value="Eukaryota"/>
</dbReference>
<sequence>MSQHCENNDQVLTNGHGGTKDNGNLCVLFSVKENVGALAEVLRIFKEYHVNLAHIESRSSKRFSDDYEFLIEIDTRSESANIDKALNDLKGISTYMQVISREPRGKESVPWFPVKIKEIDNFANHVLSYGAELDSDHPGFTDEVYRKRRKYFADLAFNHKHGQPLPRVEYTEEEINTWRTVYNQLTSLYPTHACREHNHIFRLMIENCGYGPDQIPQLEDVSNFLKDCTGFTLRPVAGLLTSRDFLAGLAFRVFHATQYIRHPSVPLYTPEPDVCHELLGHAPLFADPGFAQFSQEIGLSSLGAPDDYIEKLATCYWYTVEYGLCKQDGQIKAYGAGLLSSFGELQYCLTDKPEVKPFDPYVTALQKYPITEYQPIYFLAESFGKAQQKLKEFAYSIPRPFTVRYNPYTQSIEILDRKNQLEGLVKTIRSEMDILTDAIRKIQ</sequence>
<gene>
    <name evidence="16" type="primary">107359903</name>
</gene>
<dbReference type="KEGG" id="tut:107359903"/>
<dbReference type="Proteomes" id="UP000015104">
    <property type="component" value="Unassembled WGS sequence"/>
</dbReference>
<dbReference type="InterPro" id="IPR001273">
    <property type="entry name" value="ArAA_hydroxylase"/>
</dbReference>
<evidence type="ECO:0000256" key="6">
    <source>
        <dbReference type="ARBA" id="ARBA00022723"/>
    </source>
</evidence>
<dbReference type="EC" id="1.14.16.1" evidence="5"/>
<evidence type="ECO:0000256" key="7">
    <source>
        <dbReference type="ARBA" id="ARBA00023002"/>
    </source>
</evidence>
<name>T1K2B2_TETUR</name>
<evidence type="ECO:0000256" key="4">
    <source>
        <dbReference type="ARBA" id="ARBA00009712"/>
    </source>
</evidence>
<dbReference type="Gene3D" id="1.10.800.10">
    <property type="entry name" value="Aromatic amino acid hydroxylase"/>
    <property type="match status" value="1"/>
</dbReference>
<organism evidence="16 17">
    <name type="scientific">Tetranychus urticae</name>
    <name type="common">Two-spotted spider mite</name>
    <dbReference type="NCBI Taxonomy" id="32264"/>
    <lineage>
        <taxon>Eukaryota</taxon>
        <taxon>Metazoa</taxon>
        <taxon>Ecdysozoa</taxon>
        <taxon>Arthropoda</taxon>
        <taxon>Chelicerata</taxon>
        <taxon>Arachnida</taxon>
        <taxon>Acari</taxon>
        <taxon>Acariformes</taxon>
        <taxon>Trombidiformes</taxon>
        <taxon>Prostigmata</taxon>
        <taxon>Eleutherengona</taxon>
        <taxon>Raphignathae</taxon>
        <taxon>Tetranychoidea</taxon>
        <taxon>Tetranychidae</taxon>
        <taxon>Tetranychus</taxon>
    </lineage>
</organism>
<dbReference type="GO" id="GO:0005506">
    <property type="term" value="F:iron ion binding"/>
    <property type="evidence" value="ECO:0007669"/>
    <property type="project" value="InterPro"/>
</dbReference>
<dbReference type="SUPFAM" id="SSF56534">
    <property type="entry name" value="Aromatic aminoacid monoxygenases, catalytic and oligomerization domains"/>
    <property type="match status" value="1"/>
</dbReference>
<dbReference type="OMA" id="FHDEVYR"/>
<dbReference type="OrthoDB" id="983542at2759"/>
<evidence type="ECO:0000259" key="15">
    <source>
        <dbReference type="PROSITE" id="PS51671"/>
    </source>
</evidence>
<comment type="catalytic activity">
    <reaction evidence="1">
        <text>(6R)-L-erythro-5,6,7,8-tetrahydrobiopterin + L-phenylalanine + O2 = (4aS,6R)-4a-hydroxy-L-erythro-5,6,7,8-tetrahydrobiopterin + L-tyrosine</text>
        <dbReference type="Rhea" id="RHEA:20273"/>
        <dbReference type="ChEBI" id="CHEBI:15379"/>
        <dbReference type="ChEBI" id="CHEBI:15642"/>
        <dbReference type="ChEBI" id="CHEBI:58095"/>
        <dbReference type="ChEBI" id="CHEBI:58315"/>
        <dbReference type="ChEBI" id="CHEBI:59560"/>
        <dbReference type="EC" id="1.14.16.1"/>
    </reaction>
</comment>
<evidence type="ECO:0000256" key="5">
    <source>
        <dbReference type="ARBA" id="ARBA00011995"/>
    </source>
</evidence>
<dbReference type="InterPro" id="IPR036951">
    <property type="entry name" value="ArAA_hydroxylase_sf"/>
</dbReference>
<feature type="binding site" evidence="12">
    <location>
        <position position="281"/>
    </location>
    <ligand>
        <name>Fe cation</name>
        <dbReference type="ChEBI" id="CHEBI:24875"/>
    </ligand>
</feature>
<dbReference type="InterPro" id="IPR036329">
    <property type="entry name" value="Aro-AA_hydroxylase_C_sf"/>
</dbReference>
<evidence type="ECO:0000313" key="16">
    <source>
        <dbReference type="EnsemblMetazoa" id="tetur04g04410.1"/>
    </source>
</evidence>
<dbReference type="GO" id="GO:0006559">
    <property type="term" value="P:L-phenylalanine catabolic process"/>
    <property type="evidence" value="ECO:0007669"/>
    <property type="project" value="UniProtKB-UniPathway"/>
</dbReference>
<keyword evidence="10" id="KW-0585">Phenylalanine catabolism</keyword>
<evidence type="ECO:0000256" key="3">
    <source>
        <dbReference type="ARBA" id="ARBA00005088"/>
    </source>
</evidence>
<dbReference type="NCBIfam" id="TIGR01268">
    <property type="entry name" value="Phe4hydrox_tetr"/>
    <property type="match status" value="1"/>
</dbReference>
<dbReference type="PIRSF" id="PIRSF000336">
    <property type="entry name" value="TH"/>
    <property type="match status" value="1"/>
</dbReference>
<evidence type="ECO:0000256" key="11">
    <source>
        <dbReference type="ARBA" id="ARBA00029922"/>
    </source>
</evidence>
<keyword evidence="17" id="KW-1185">Reference proteome</keyword>
<dbReference type="Pfam" id="PF01842">
    <property type="entry name" value="ACT"/>
    <property type="match status" value="1"/>
</dbReference>
<evidence type="ECO:0000256" key="9">
    <source>
        <dbReference type="ARBA" id="ARBA00023033"/>
    </source>
</evidence>
<dbReference type="SUPFAM" id="SSF55021">
    <property type="entry name" value="ACT-like"/>
    <property type="match status" value="1"/>
</dbReference>
<feature type="domain" description="Biopterin-dependent aromatic amino acid hydroxylase family profile" evidence="14">
    <location>
        <begin position="96"/>
        <end position="443"/>
    </location>
</feature>
<feature type="binding site" evidence="12">
    <location>
        <position position="276"/>
    </location>
    <ligand>
        <name>Fe cation</name>
        <dbReference type="ChEBI" id="CHEBI:24875"/>
    </ligand>
</feature>
<accession>T1K2B2</accession>
<dbReference type="EnsemblMetazoa" id="tetur04g04410.1">
    <property type="protein sequence ID" value="tetur04g04410.1"/>
    <property type="gene ID" value="tetur04g04410"/>
</dbReference>
<feature type="domain" description="ACT" evidence="15">
    <location>
        <begin position="26"/>
        <end position="101"/>
    </location>
</feature>
<dbReference type="InterPro" id="IPR041912">
    <property type="entry name" value="Euk_PheOH_cat"/>
</dbReference>
<comment type="cofactor">
    <cofactor evidence="2 13">
        <name>Fe(2+)</name>
        <dbReference type="ChEBI" id="CHEBI:29033"/>
    </cofactor>
</comment>
<dbReference type="PANTHER" id="PTHR11473:SF24">
    <property type="entry name" value="PHENYLALANINE-4-HYDROXYLASE"/>
    <property type="match status" value="1"/>
</dbReference>
<keyword evidence="8 12" id="KW-0408">Iron</keyword>
<dbReference type="InterPro" id="IPR002912">
    <property type="entry name" value="ACT_dom"/>
</dbReference>
<evidence type="ECO:0000256" key="8">
    <source>
        <dbReference type="ARBA" id="ARBA00023004"/>
    </source>
</evidence>
<dbReference type="STRING" id="32264.T1K2B2"/>
<dbReference type="PROSITE" id="PS51410">
    <property type="entry name" value="BH4_AAA_HYDROXYL_2"/>
    <property type="match status" value="1"/>
</dbReference>
<keyword evidence="7" id="KW-0560">Oxidoreductase</keyword>
<reference evidence="16" key="2">
    <citation type="submission" date="2015-06" db="UniProtKB">
        <authorList>
            <consortium name="EnsemblMetazoa"/>
        </authorList>
    </citation>
    <scope>IDENTIFICATION</scope>
</reference>
<dbReference type="FunFam" id="1.10.800.10:FF:000004">
    <property type="entry name" value="Tyrosine 3-monooxygenase"/>
    <property type="match status" value="1"/>
</dbReference>
<comment type="similarity">
    <text evidence="4">Belongs to the biopterin-dependent aromatic amino acid hydroxylase family.</text>
</comment>
<dbReference type="CDD" id="cd03347">
    <property type="entry name" value="eu_PheOH"/>
    <property type="match status" value="1"/>
</dbReference>
<dbReference type="GO" id="GO:0042416">
    <property type="term" value="P:dopamine biosynthetic process"/>
    <property type="evidence" value="ECO:0007669"/>
    <property type="project" value="UniProtKB-ARBA"/>
</dbReference>
<dbReference type="InterPro" id="IPR045865">
    <property type="entry name" value="ACT-like_dom_sf"/>
</dbReference>
<dbReference type="InterPro" id="IPR019773">
    <property type="entry name" value="Tyrosine_3-monooxygenase-like"/>
</dbReference>
<proteinExistence type="inferred from homology"/>
<dbReference type="EMBL" id="CAEY01001361">
    <property type="status" value="NOT_ANNOTATED_CDS"/>
    <property type="molecule type" value="Genomic_DNA"/>
</dbReference>
<dbReference type="HOGENOM" id="CLU_023198_0_1_1"/>
<evidence type="ECO:0000259" key="14">
    <source>
        <dbReference type="PROSITE" id="PS51410"/>
    </source>
</evidence>
<comment type="pathway">
    <text evidence="3">Amino-acid degradation; L-phenylalanine degradation; acetoacetate and fumarate from L-phenylalanine: step 1/6.</text>
</comment>
<evidence type="ECO:0000256" key="12">
    <source>
        <dbReference type="PIRSR" id="PIRSR000336-1"/>
    </source>
</evidence>